<dbReference type="STRING" id="933852.A0A0C3ARG4"/>
<proteinExistence type="predicted"/>
<feature type="signal peptide" evidence="1">
    <location>
        <begin position="1"/>
        <end position="24"/>
    </location>
</feature>
<protein>
    <submittedName>
        <fullName evidence="2">Uncharacterized protein</fullName>
    </submittedName>
</protein>
<dbReference type="Proteomes" id="UP000054097">
    <property type="component" value="Unassembled WGS sequence"/>
</dbReference>
<dbReference type="PANTHER" id="PTHR39603">
    <property type="entry name" value="CYANOVIRIN-N DOMAIN-CONTAINING PROTEIN"/>
    <property type="match status" value="1"/>
</dbReference>
<reference evidence="3" key="2">
    <citation type="submission" date="2015-01" db="EMBL/GenBank/DDBJ databases">
        <title>Evolutionary Origins and Diversification of the Mycorrhizal Mutualists.</title>
        <authorList>
            <consortium name="DOE Joint Genome Institute"/>
            <consortium name="Mycorrhizal Genomics Consortium"/>
            <person name="Kohler A."/>
            <person name="Kuo A."/>
            <person name="Nagy L.G."/>
            <person name="Floudas D."/>
            <person name="Copeland A."/>
            <person name="Barry K.W."/>
            <person name="Cichocki N."/>
            <person name="Veneault-Fourrey C."/>
            <person name="LaButti K."/>
            <person name="Lindquist E.A."/>
            <person name="Lipzen A."/>
            <person name="Lundell T."/>
            <person name="Morin E."/>
            <person name="Murat C."/>
            <person name="Riley R."/>
            <person name="Ohm R."/>
            <person name="Sun H."/>
            <person name="Tunlid A."/>
            <person name="Henrissat B."/>
            <person name="Grigoriev I.V."/>
            <person name="Hibbett D.S."/>
            <person name="Martin F."/>
        </authorList>
    </citation>
    <scope>NUCLEOTIDE SEQUENCE [LARGE SCALE GENOMIC DNA]</scope>
    <source>
        <strain evidence="3">MAFF 305830</strain>
    </source>
</reference>
<sequence length="179" mass="18546">MILDKISLSAVFLCAVTLLGGVSAFPSPEEYPEVIPGPGMPSLESLGLTSKDLYNAIEPENILTIFIVQEGLVPRFTRICTDNGCGRVPKADAQACINYLRGLGSKRCGVPHENIVMCRAGQAIVSGSNIRGGGEVSSACSDVATGGQGIINNCNWGGKIAGADAAYGNGDLIVSIEKC</sequence>
<name>A0A0C3ARG4_SERVB</name>
<dbReference type="AlphaFoldDB" id="A0A0C3ARG4"/>
<keyword evidence="1" id="KW-0732">Signal</keyword>
<accession>A0A0C3ARG4</accession>
<dbReference type="PANTHER" id="PTHR39603:SF1">
    <property type="entry name" value="CYANOVIRIN-N DOMAIN-CONTAINING PROTEIN"/>
    <property type="match status" value="1"/>
</dbReference>
<dbReference type="HOGENOM" id="CLU_101873_0_1_1"/>
<gene>
    <name evidence="2" type="ORF">M408DRAFT_79877</name>
</gene>
<dbReference type="EMBL" id="KN824369">
    <property type="protein sequence ID" value="KIM21876.1"/>
    <property type="molecule type" value="Genomic_DNA"/>
</dbReference>
<evidence type="ECO:0000256" key="1">
    <source>
        <dbReference type="SAM" id="SignalP"/>
    </source>
</evidence>
<feature type="chain" id="PRO_5002161144" evidence="1">
    <location>
        <begin position="25"/>
        <end position="179"/>
    </location>
</feature>
<dbReference type="OrthoDB" id="2686356at2759"/>
<evidence type="ECO:0000313" key="3">
    <source>
        <dbReference type="Proteomes" id="UP000054097"/>
    </source>
</evidence>
<keyword evidence="3" id="KW-1185">Reference proteome</keyword>
<evidence type="ECO:0000313" key="2">
    <source>
        <dbReference type="EMBL" id="KIM21876.1"/>
    </source>
</evidence>
<reference evidence="2 3" key="1">
    <citation type="submission" date="2014-04" db="EMBL/GenBank/DDBJ databases">
        <authorList>
            <consortium name="DOE Joint Genome Institute"/>
            <person name="Kuo A."/>
            <person name="Zuccaro A."/>
            <person name="Kohler A."/>
            <person name="Nagy L.G."/>
            <person name="Floudas D."/>
            <person name="Copeland A."/>
            <person name="Barry K.W."/>
            <person name="Cichocki N."/>
            <person name="Veneault-Fourrey C."/>
            <person name="LaButti K."/>
            <person name="Lindquist E.A."/>
            <person name="Lipzen A."/>
            <person name="Lundell T."/>
            <person name="Morin E."/>
            <person name="Murat C."/>
            <person name="Sun H."/>
            <person name="Tunlid A."/>
            <person name="Henrissat B."/>
            <person name="Grigoriev I.V."/>
            <person name="Hibbett D.S."/>
            <person name="Martin F."/>
            <person name="Nordberg H.P."/>
            <person name="Cantor M.N."/>
            <person name="Hua S.X."/>
        </authorList>
    </citation>
    <scope>NUCLEOTIDE SEQUENCE [LARGE SCALE GENOMIC DNA]</scope>
    <source>
        <strain evidence="2 3">MAFF 305830</strain>
    </source>
</reference>
<organism evidence="2 3">
    <name type="scientific">Serendipita vermifera MAFF 305830</name>
    <dbReference type="NCBI Taxonomy" id="933852"/>
    <lineage>
        <taxon>Eukaryota</taxon>
        <taxon>Fungi</taxon>
        <taxon>Dikarya</taxon>
        <taxon>Basidiomycota</taxon>
        <taxon>Agaricomycotina</taxon>
        <taxon>Agaricomycetes</taxon>
        <taxon>Sebacinales</taxon>
        <taxon>Serendipitaceae</taxon>
        <taxon>Serendipita</taxon>
    </lineage>
</organism>